<keyword evidence="3" id="KW-1185">Reference proteome</keyword>
<keyword evidence="1" id="KW-0472">Membrane</keyword>
<keyword evidence="1" id="KW-1133">Transmembrane helix</keyword>
<keyword evidence="1" id="KW-0812">Transmembrane</keyword>
<reference evidence="2 3" key="1">
    <citation type="submission" date="2016-07" db="EMBL/GenBank/DDBJ databases">
        <title>Multiple horizontal gene transfer events from other fungi enriched the ability of initially mycotrophic Trichoderma (Ascomycota) to feed on dead plant biomass.</title>
        <authorList>
            <consortium name="DOE Joint Genome Institute"/>
            <person name="Aerts A."/>
            <person name="Atanasova L."/>
            <person name="Chenthamara K."/>
            <person name="Zhang J."/>
            <person name="Grujic M."/>
            <person name="Henrissat B."/>
            <person name="Kuo A."/>
            <person name="Salamov A."/>
            <person name="Lipzen A."/>
            <person name="Labutti K."/>
            <person name="Barry K."/>
            <person name="Miao Y."/>
            <person name="Rahimi M.J."/>
            <person name="Shen Q."/>
            <person name="Grigoriev I.V."/>
            <person name="Kubicek C.P."/>
            <person name="Druzhinina I.S."/>
        </authorList>
    </citation>
    <scope>NUCLEOTIDE SEQUENCE [LARGE SCALE GENOMIC DNA]</scope>
    <source>
        <strain evidence="2 3">CBS 433.97</strain>
    </source>
</reference>
<proteinExistence type="predicted"/>
<sequence>MMYSYMTHTLQRNRANRSSYPNLPLCMRHASGMVVLVRVLPHILLSLLICMYLLVNMQTYSI</sequence>
<feature type="transmembrane region" description="Helical" evidence="1">
    <location>
        <begin position="30"/>
        <end position="55"/>
    </location>
</feature>
<dbReference type="AlphaFoldDB" id="A0A2T3ZMV1"/>
<gene>
    <name evidence="2" type="ORF">M441DRAFT_209897</name>
</gene>
<organism evidence="2 3">
    <name type="scientific">Trichoderma asperellum (strain ATCC 204424 / CBS 433.97 / NBRC 101777)</name>
    <dbReference type="NCBI Taxonomy" id="1042311"/>
    <lineage>
        <taxon>Eukaryota</taxon>
        <taxon>Fungi</taxon>
        <taxon>Dikarya</taxon>
        <taxon>Ascomycota</taxon>
        <taxon>Pezizomycotina</taxon>
        <taxon>Sordariomycetes</taxon>
        <taxon>Hypocreomycetidae</taxon>
        <taxon>Hypocreales</taxon>
        <taxon>Hypocreaceae</taxon>
        <taxon>Trichoderma</taxon>
    </lineage>
</organism>
<dbReference type="EMBL" id="KZ679256">
    <property type="protein sequence ID" value="PTB46143.1"/>
    <property type="molecule type" value="Genomic_DNA"/>
</dbReference>
<evidence type="ECO:0000313" key="2">
    <source>
        <dbReference type="EMBL" id="PTB46143.1"/>
    </source>
</evidence>
<evidence type="ECO:0000256" key="1">
    <source>
        <dbReference type="SAM" id="Phobius"/>
    </source>
</evidence>
<dbReference type="Proteomes" id="UP000240493">
    <property type="component" value="Unassembled WGS sequence"/>
</dbReference>
<evidence type="ECO:0000313" key="3">
    <source>
        <dbReference type="Proteomes" id="UP000240493"/>
    </source>
</evidence>
<name>A0A2T3ZMV1_TRIA4</name>
<accession>A0A2T3ZMV1</accession>
<protein>
    <submittedName>
        <fullName evidence="2">Uncharacterized protein</fullName>
    </submittedName>
</protein>